<keyword evidence="10" id="KW-1185">Reference proteome</keyword>
<accession>A0A2J6RL52</accession>
<dbReference type="EMBL" id="KZ613947">
    <property type="protein sequence ID" value="PMD39254.1"/>
    <property type="molecule type" value="Genomic_DNA"/>
</dbReference>
<evidence type="ECO:0000256" key="4">
    <source>
        <dbReference type="ARBA" id="ARBA00022750"/>
    </source>
</evidence>
<gene>
    <name evidence="9" type="ORF">L207DRAFT_429543</name>
</gene>
<dbReference type="STRING" id="1149755.A0A2J6RL52"/>
<dbReference type="CDD" id="cd05474">
    <property type="entry name" value="SAP_like"/>
    <property type="match status" value="1"/>
</dbReference>
<dbReference type="PANTHER" id="PTHR47966:SF65">
    <property type="entry name" value="ASPARTIC-TYPE ENDOPEPTIDASE"/>
    <property type="match status" value="1"/>
</dbReference>
<dbReference type="Proteomes" id="UP000235786">
    <property type="component" value="Unassembled WGS sequence"/>
</dbReference>
<reference evidence="9 10" key="1">
    <citation type="submission" date="2016-04" db="EMBL/GenBank/DDBJ databases">
        <title>A degradative enzymes factory behind the ericoid mycorrhizal symbiosis.</title>
        <authorList>
            <consortium name="DOE Joint Genome Institute"/>
            <person name="Martino E."/>
            <person name="Morin E."/>
            <person name="Grelet G."/>
            <person name="Kuo A."/>
            <person name="Kohler A."/>
            <person name="Daghino S."/>
            <person name="Barry K."/>
            <person name="Choi C."/>
            <person name="Cichocki N."/>
            <person name="Clum A."/>
            <person name="Copeland A."/>
            <person name="Hainaut M."/>
            <person name="Haridas S."/>
            <person name="Labutti K."/>
            <person name="Lindquist E."/>
            <person name="Lipzen A."/>
            <person name="Khouja H.-R."/>
            <person name="Murat C."/>
            <person name="Ohm R."/>
            <person name="Olson A."/>
            <person name="Spatafora J."/>
            <person name="Veneault-Fourrey C."/>
            <person name="Henrissat B."/>
            <person name="Grigoriev I."/>
            <person name="Martin F."/>
            <person name="Perotto S."/>
        </authorList>
    </citation>
    <scope>NUCLEOTIDE SEQUENCE [LARGE SCALE GENOMIC DNA]</scope>
    <source>
        <strain evidence="9 10">F</strain>
    </source>
</reference>
<evidence type="ECO:0000256" key="3">
    <source>
        <dbReference type="ARBA" id="ARBA00022729"/>
    </source>
</evidence>
<evidence type="ECO:0000256" key="6">
    <source>
        <dbReference type="PIRSR" id="PIRSR601461-1"/>
    </source>
</evidence>
<keyword evidence="2 7" id="KW-0645">Protease</keyword>
<dbReference type="SUPFAM" id="SSF50630">
    <property type="entry name" value="Acid proteases"/>
    <property type="match status" value="1"/>
</dbReference>
<feature type="active site" evidence="6">
    <location>
        <position position="263"/>
    </location>
</feature>
<feature type="domain" description="Peptidase A1" evidence="8">
    <location>
        <begin position="37"/>
        <end position="385"/>
    </location>
</feature>
<evidence type="ECO:0000256" key="1">
    <source>
        <dbReference type="ARBA" id="ARBA00007447"/>
    </source>
</evidence>
<dbReference type="PANTHER" id="PTHR47966">
    <property type="entry name" value="BETA-SITE APP-CLEAVING ENZYME, ISOFORM A-RELATED"/>
    <property type="match status" value="1"/>
</dbReference>
<keyword evidence="5 7" id="KW-0378">Hydrolase</keyword>
<dbReference type="InterPro" id="IPR001461">
    <property type="entry name" value="Aspartic_peptidase_A1"/>
</dbReference>
<dbReference type="PRINTS" id="PR00792">
    <property type="entry name" value="PEPSIN"/>
</dbReference>
<feature type="active site" evidence="6">
    <location>
        <position position="55"/>
    </location>
</feature>
<evidence type="ECO:0000313" key="10">
    <source>
        <dbReference type="Proteomes" id="UP000235786"/>
    </source>
</evidence>
<dbReference type="GO" id="GO:0004190">
    <property type="term" value="F:aspartic-type endopeptidase activity"/>
    <property type="evidence" value="ECO:0007669"/>
    <property type="project" value="UniProtKB-KW"/>
</dbReference>
<keyword evidence="4 7" id="KW-0064">Aspartyl protease</keyword>
<dbReference type="InterPro" id="IPR033121">
    <property type="entry name" value="PEPTIDASE_A1"/>
</dbReference>
<sequence>MSIVKDRDQTPKFRRRNLLPRGTITETLANNETGGDYIATAQVGTPAQTVTFLIDTGSSDVWMLSSTADLCTNTSLQIQDQTGGCSSTFNAEKSTTYQLVDAGAFNITYQDQTGSAGDYIKDTLSMGGVTIKALEMGLAYESSSSTGVMGIGYSLNEASDDSETEAVPFTYPSIIETMVSEGLINTKAYSLYLDDLEASTGSIIFGGYDTEKYQGSLSQLPIVAEPLGNGTSVYQEFGVNVTAVGVSGKTLTNSSFEEWVILDSGTALTYVDPDLMDLITKELGGVDDTENTGNIYVDCSLNNASTIFNFTFGSATIGVPASEMIFKLQGIFYADPNDLPTLPFTSVCALGIQGQDSGPPYILGDTFLRSAYVVYDLKNNLIGIAQTNFGSTKSNVVEFQASATSIPNASGVAATGVVNPTKTKNAGVSTVPEFDVRRLFVLGLSAGFAVLGGMLLV</sequence>
<dbReference type="InterPro" id="IPR021109">
    <property type="entry name" value="Peptidase_aspartic_dom_sf"/>
</dbReference>
<name>A0A2J6RL52_HYAVF</name>
<evidence type="ECO:0000256" key="2">
    <source>
        <dbReference type="ARBA" id="ARBA00022670"/>
    </source>
</evidence>
<dbReference type="AlphaFoldDB" id="A0A2J6RL52"/>
<dbReference type="Gene3D" id="2.40.70.10">
    <property type="entry name" value="Acid Proteases"/>
    <property type="match status" value="2"/>
</dbReference>
<dbReference type="Pfam" id="PF00026">
    <property type="entry name" value="Asp"/>
    <property type="match status" value="1"/>
</dbReference>
<evidence type="ECO:0000259" key="8">
    <source>
        <dbReference type="PROSITE" id="PS51767"/>
    </source>
</evidence>
<protein>
    <submittedName>
        <fullName evidence="9">Acid protease</fullName>
    </submittedName>
</protein>
<comment type="similarity">
    <text evidence="1 7">Belongs to the peptidase A1 family.</text>
</comment>
<evidence type="ECO:0000313" key="9">
    <source>
        <dbReference type="EMBL" id="PMD39254.1"/>
    </source>
</evidence>
<keyword evidence="3" id="KW-0732">Signal</keyword>
<dbReference type="PROSITE" id="PS51767">
    <property type="entry name" value="PEPTIDASE_A1"/>
    <property type="match status" value="1"/>
</dbReference>
<evidence type="ECO:0000256" key="5">
    <source>
        <dbReference type="ARBA" id="ARBA00022801"/>
    </source>
</evidence>
<dbReference type="GO" id="GO:0006508">
    <property type="term" value="P:proteolysis"/>
    <property type="evidence" value="ECO:0007669"/>
    <property type="project" value="UniProtKB-KW"/>
</dbReference>
<evidence type="ECO:0000256" key="7">
    <source>
        <dbReference type="RuleBase" id="RU000454"/>
    </source>
</evidence>
<dbReference type="InterPro" id="IPR033876">
    <property type="entry name" value="SAP-like"/>
</dbReference>
<organism evidence="9 10">
    <name type="scientific">Hyaloscypha variabilis (strain UAMH 11265 / GT02V1 / F)</name>
    <name type="common">Meliniomyces variabilis</name>
    <dbReference type="NCBI Taxonomy" id="1149755"/>
    <lineage>
        <taxon>Eukaryota</taxon>
        <taxon>Fungi</taxon>
        <taxon>Dikarya</taxon>
        <taxon>Ascomycota</taxon>
        <taxon>Pezizomycotina</taxon>
        <taxon>Leotiomycetes</taxon>
        <taxon>Helotiales</taxon>
        <taxon>Hyaloscyphaceae</taxon>
        <taxon>Hyaloscypha</taxon>
        <taxon>Hyaloscypha variabilis</taxon>
    </lineage>
</organism>
<dbReference type="PROSITE" id="PS00141">
    <property type="entry name" value="ASP_PROTEASE"/>
    <property type="match status" value="2"/>
</dbReference>
<dbReference type="InterPro" id="IPR001969">
    <property type="entry name" value="Aspartic_peptidase_AS"/>
</dbReference>
<dbReference type="OrthoDB" id="771136at2759"/>
<proteinExistence type="inferred from homology"/>